<dbReference type="STRING" id="936435.F8QEX7"/>
<accession>F8QEX7</accession>
<dbReference type="OMA" id="WRSKYEK"/>
<dbReference type="GO" id="GO:0050660">
    <property type="term" value="F:flavin adenine dinucleotide binding"/>
    <property type="evidence" value="ECO:0007669"/>
    <property type="project" value="TreeGrafter"/>
</dbReference>
<dbReference type="GO" id="GO:0005737">
    <property type="term" value="C:cytoplasm"/>
    <property type="evidence" value="ECO:0007669"/>
    <property type="project" value="TreeGrafter"/>
</dbReference>
<sequence>MSKTTSEKKNVVIVGAGYSGTAVASGLSAKLDAENYNVILINPRSFAISLPVCVRIVVSGEQKLEETSFVPLDRLYTNDNGETKVGVVSRIEQAEDGEGGAVLLTSGERVPYAVLVLASGSLWNGPMNIPLPEDEVMPHVHLWRKKFEQAQNIVLVGGGAVGVELAGELRDTHPTKKITIVHGGSQLLNPTYPTKMCQGLEERLRTRNVELLFNEYIDEIPAEGTIGVITRSGKVLQNADLVVNTRGPRPNTEFITSIGGDTLNGQGFVKVKSTFQLLAHENIFAAGDIIEWNEQKQAAKTKAHSEVVIANVLSYLADAPTTREYKGSTEVIIVSVGKNGGMAYFGYFGGFTLGDWFAKLIKSKNMMVPMWRKWLGY</sequence>
<dbReference type="GO" id="GO:0004174">
    <property type="term" value="F:electron-transferring-flavoprotein dehydrogenase activity"/>
    <property type="evidence" value="ECO:0007669"/>
    <property type="project" value="TreeGrafter"/>
</dbReference>
<name>F8QEX7_SERL3</name>
<dbReference type="PANTHER" id="PTHR43735">
    <property type="entry name" value="APOPTOSIS-INDUCING FACTOR 1"/>
    <property type="match status" value="1"/>
</dbReference>
<dbReference type="AlphaFoldDB" id="F8QEX7"/>
<dbReference type="SUPFAM" id="SSF51905">
    <property type="entry name" value="FAD/NAD(P)-binding domain"/>
    <property type="match status" value="1"/>
</dbReference>
<organism evidence="7">
    <name type="scientific">Serpula lacrymans var. lacrymans (strain S7.3)</name>
    <name type="common">Dry rot fungus</name>
    <dbReference type="NCBI Taxonomy" id="936435"/>
    <lineage>
        <taxon>Eukaryota</taxon>
        <taxon>Fungi</taxon>
        <taxon>Dikarya</taxon>
        <taxon>Basidiomycota</taxon>
        <taxon>Agaricomycotina</taxon>
        <taxon>Agaricomycetes</taxon>
        <taxon>Agaricomycetidae</taxon>
        <taxon>Boletales</taxon>
        <taxon>Coniophorineae</taxon>
        <taxon>Serpulaceae</taxon>
        <taxon>Serpula</taxon>
    </lineage>
</organism>
<dbReference type="EMBL" id="GL945494">
    <property type="protein sequence ID" value="EGN93140.1"/>
    <property type="molecule type" value="Genomic_DNA"/>
</dbReference>
<dbReference type="eggNOG" id="KOG2495">
    <property type="taxonomic scope" value="Eukaryota"/>
</dbReference>
<evidence type="ECO:0000256" key="3">
    <source>
        <dbReference type="ARBA" id="ARBA00022827"/>
    </source>
</evidence>
<dbReference type="Gene3D" id="3.50.50.100">
    <property type="match status" value="1"/>
</dbReference>
<reference evidence="7" key="1">
    <citation type="journal article" date="2011" name="Science">
        <title>The plant cell wall-decomposing machinery underlies the functional diversity of forest fungi.</title>
        <authorList>
            <person name="Eastwood D.C."/>
            <person name="Floudas D."/>
            <person name="Binder M."/>
            <person name="Majcherczyk A."/>
            <person name="Schneider P."/>
            <person name="Aerts A."/>
            <person name="Asiegbu F.O."/>
            <person name="Baker S.E."/>
            <person name="Barry K."/>
            <person name="Bendiksby M."/>
            <person name="Blumentritt M."/>
            <person name="Coutinho P.M."/>
            <person name="Cullen D."/>
            <person name="de Vries R.P."/>
            <person name="Gathman A."/>
            <person name="Goodell B."/>
            <person name="Henrissat B."/>
            <person name="Ihrmark K."/>
            <person name="Kauserud H."/>
            <person name="Kohler A."/>
            <person name="LaButti K."/>
            <person name="Lapidus A."/>
            <person name="Lavin J.L."/>
            <person name="Lee Y.-H."/>
            <person name="Lindquist E."/>
            <person name="Lilly W."/>
            <person name="Lucas S."/>
            <person name="Morin E."/>
            <person name="Murat C."/>
            <person name="Oguiza J.A."/>
            <person name="Park J."/>
            <person name="Pisabarro A.G."/>
            <person name="Riley R."/>
            <person name="Rosling A."/>
            <person name="Salamov A."/>
            <person name="Schmidt O."/>
            <person name="Schmutz J."/>
            <person name="Skrede I."/>
            <person name="Stenlid J."/>
            <person name="Wiebenga A."/>
            <person name="Xie X."/>
            <person name="Kuees U."/>
            <person name="Hibbett D.S."/>
            <person name="Hoffmeister D."/>
            <person name="Hoegberg N."/>
            <person name="Martin F."/>
            <person name="Grigoriev I.V."/>
            <person name="Watkinson S.C."/>
        </authorList>
    </citation>
    <scope>NUCLEOTIDE SEQUENCE [LARGE SCALE GENOMIC DNA]</scope>
    <source>
        <strain evidence="7">strain S7.3</strain>
    </source>
</reference>
<evidence type="ECO:0000256" key="4">
    <source>
        <dbReference type="ARBA" id="ARBA00023002"/>
    </source>
</evidence>
<dbReference type="PRINTS" id="PR00411">
    <property type="entry name" value="PNDRDTASEI"/>
</dbReference>
<dbReference type="InterPro" id="IPR023753">
    <property type="entry name" value="FAD/NAD-binding_dom"/>
</dbReference>
<keyword evidence="4" id="KW-0560">Oxidoreductase</keyword>
<dbReference type="OrthoDB" id="202203at2759"/>
<evidence type="ECO:0000259" key="5">
    <source>
        <dbReference type="Pfam" id="PF07992"/>
    </source>
</evidence>
<evidence type="ECO:0000256" key="2">
    <source>
        <dbReference type="ARBA" id="ARBA00022630"/>
    </source>
</evidence>
<proteinExistence type="inferred from homology"/>
<protein>
    <recommendedName>
        <fullName evidence="5">FAD/NAD(P)-binding domain-containing protein</fullName>
    </recommendedName>
</protein>
<evidence type="ECO:0000313" key="7">
    <source>
        <dbReference type="Proteomes" id="UP000008063"/>
    </source>
</evidence>
<comment type="similarity">
    <text evidence="1">Belongs to the FAD-dependent oxidoreductase family.</text>
</comment>
<evidence type="ECO:0000313" key="6">
    <source>
        <dbReference type="EMBL" id="EGN93140.1"/>
    </source>
</evidence>
<dbReference type="InterPro" id="IPR036188">
    <property type="entry name" value="FAD/NAD-bd_sf"/>
</dbReference>
<dbReference type="InParanoid" id="F8QEX7"/>
<dbReference type="Proteomes" id="UP000008063">
    <property type="component" value="Unassembled WGS sequence"/>
</dbReference>
<evidence type="ECO:0000256" key="1">
    <source>
        <dbReference type="ARBA" id="ARBA00006442"/>
    </source>
</evidence>
<dbReference type="PRINTS" id="PR00368">
    <property type="entry name" value="FADPNR"/>
</dbReference>
<dbReference type="HOGENOM" id="CLU_019845_2_0_1"/>
<feature type="domain" description="FAD/NAD(P)-binding" evidence="5">
    <location>
        <begin position="10"/>
        <end position="299"/>
    </location>
</feature>
<keyword evidence="2" id="KW-0285">Flavoprotein</keyword>
<dbReference type="PANTHER" id="PTHR43735:SF3">
    <property type="entry name" value="FERROPTOSIS SUPPRESSOR PROTEIN 1"/>
    <property type="match status" value="1"/>
</dbReference>
<keyword evidence="3" id="KW-0274">FAD</keyword>
<dbReference type="Pfam" id="PF07992">
    <property type="entry name" value="Pyr_redox_2"/>
    <property type="match status" value="1"/>
</dbReference>
<gene>
    <name evidence="6" type="ORF">SERLA73DRAFT_116275</name>
</gene>
<keyword evidence="7" id="KW-1185">Reference proteome</keyword>